<organism evidence="2 3">
    <name type="scientific">Cinchona calisaya</name>
    <dbReference type="NCBI Taxonomy" id="153742"/>
    <lineage>
        <taxon>Eukaryota</taxon>
        <taxon>Viridiplantae</taxon>
        <taxon>Streptophyta</taxon>
        <taxon>Embryophyta</taxon>
        <taxon>Tracheophyta</taxon>
        <taxon>Spermatophyta</taxon>
        <taxon>Magnoliopsida</taxon>
        <taxon>eudicotyledons</taxon>
        <taxon>Gunneridae</taxon>
        <taxon>Pentapetalae</taxon>
        <taxon>asterids</taxon>
        <taxon>lamiids</taxon>
        <taxon>Gentianales</taxon>
        <taxon>Rubiaceae</taxon>
        <taxon>Cinchonoideae</taxon>
        <taxon>Cinchoneae</taxon>
        <taxon>Cinchona</taxon>
    </lineage>
</organism>
<dbReference type="Pfam" id="PF13456">
    <property type="entry name" value="RVT_3"/>
    <property type="match status" value="1"/>
</dbReference>
<comment type="caution">
    <text evidence="2">The sequence shown here is derived from an EMBL/GenBank/DDBJ whole genome shotgun (WGS) entry which is preliminary data.</text>
</comment>
<evidence type="ECO:0000313" key="3">
    <source>
        <dbReference type="Proteomes" id="UP001630127"/>
    </source>
</evidence>
<dbReference type="Proteomes" id="UP001630127">
    <property type="component" value="Unassembled WGS sequence"/>
</dbReference>
<sequence>MAPLSVIVVGLDVEDYFVITKTWLLLLRRILAVESSLEAESFASLHCLQLCHTHGLLNTLVEMGSHLLFQMVTKSSQIPRTTDSVLRHIFGRQLLEAISHSNISFVNQTLERMCRLLWPPLLIHY</sequence>
<dbReference type="InterPro" id="IPR002156">
    <property type="entry name" value="RNaseH_domain"/>
</dbReference>
<reference evidence="2 3" key="1">
    <citation type="submission" date="2024-11" db="EMBL/GenBank/DDBJ databases">
        <title>A near-complete genome assembly of Cinchona calisaya.</title>
        <authorList>
            <person name="Lian D.C."/>
            <person name="Zhao X.W."/>
            <person name="Wei L."/>
        </authorList>
    </citation>
    <scope>NUCLEOTIDE SEQUENCE [LARGE SCALE GENOMIC DNA]</scope>
    <source>
        <tissue evidence="2">Nenye</tissue>
    </source>
</reference>
<proteinExistence type="predicted"/>
<protein>
    <recommendedName>
        <fullName evidence="1">RNase H type-1 domain-containing protein</fullName>
    </recommendedName>
</protein>
<dbReference type="AlphaFoldDB" id="A0ABD3ADK8"/>
<name>A0ABD3ADK8_9GENT</name>
<gene>
    <name evidence="2" type="ORF">ACH5RR_009134</name>
</gene>
<evidence type="ECO:0000259" key="1">
    <source>
        <dbReference type="Pfam" id="PF13456"/>
    </source>
</evidence>
<feature type="domain" description="RNase H type-1" evidence="1">
    <location>
        <begin position="31"/>
        <end position="112"/>
    </location>
</feature>
<accession>A0ABD3ADK8</accession>
<dbReference type="EMBL" id="JBJUIK010000004">
    <property type="protein sequence ID" value="KAL3529812.1"/>
    <property type="molecule type" value="Genomic_DNA"/>
</dbReference>
<keyword evidence="3" id="KW-1185">Reference proteome</keyword>
<evidence type="ECO:0000313" key="2">
    <source>
        <dbReference type="EMBL" id="KAL3529812.1"/>
    </source>
</evidence>